<gene>
    <name evidence="2" type="ORF">L3X39_08990</name>
</gene>
<dbReference type="PANTHER" id="PTHR43861:SF6">
    <property type="entry name" value="METHYLTRANSFERASE TYPE 11"/>
    <property type="match status" value="1"/>
</dbReference>
<dbReference type="Proteomes" id="UP001200022">
    <property type="component" value="Unassembled WGS sequence"/>
</dbReference>
<reference evidence="2 3" key="1">
    <citation type="submission" date="2022-01" db="EMBL/GenBank/DDBJ databases">
        <title>Draft genome sequence of Sabulilitoribacter multivorans KCTC 32326.</title>
        <authorList>
            <person name="Oh J.-S."/>
        </authorList>
    </citation>
    <scope>NUCLEOTIDE SEQUENCE [LARGE SCALE GENOMIC DNA]</scope>
    <source>
        <strain evidence="2 3">M-M16</strain>
    </source>
</reference>
<organism evidence="2 3">
    <name type="scientific">Flaviramulus multivorans</name>
    <dbReference type="NCBI Taxonomy" id="1304750"/>
    <lineage>
        <taxon>Bacteria</taxon>
        <taxon>Pseudomonadati</taxon>
        <taxon>Bacteroidota</taxon>
        <taxon>Flavobacteriia</taxon>
        <taxon>Flavobacteriales</taxon>
        <taxon>Flavobacteriaceae</taxon>
        <taxon>Flaviramulus</taxon>
    </lineage>
</organism>
<keyword evidence="3" id="KW-1185">Reference proteome</keyword>
<feature type="domain" description="Methyltransferase type 11" evidence="1">
    <location>
        <begin position="93"/>
        <end position="192"/>
    </location>
</feature>
<name>A0ABS9IJJ5_9FLAO</name>
<dbReference type="EMBL" id="JAKKDV010000003">
    <property type="protein sequence ID" value="MCF7560773.1"/>
    <property type="molecule type" value="Genomic_DNA"/>
</dbReference>
<dbReference type="PANTHER" id="PTHR43861">
    <property type="entry name" value="TRANS-ACONITATE 2-METHYLTRANSFERASE-RELATED"/>
    <property type="match status" value="1"/>
</dbReference>
<dbReference type="GO" id="GO:0008168">
    <property type="term" value="F:methyltransferase activity"/>
    <property type="evidence" value="ECO:0007669"/>
    <property type="project" value="UniProtKB-KW"/>
</dbReference>
<keyword evidence="2" id="KW-0489">Methyltransferase</keyword>
<evidence type="ECO:0000259" key="1">
    <source>
        <dbReference type="Pfam" id="PF08241"/>
    </source>
</evidence>
<dbReference type="Pfam" id="PF08241">
    <property type="entry name" value="Methyltransf_11"/>
    <property type="match status" value="1"/>
</dbReference>
<proteinExistence type="predicted"/>
<dbReference type="RefSeq" id="WP_237231452.1">
    <property type="nucleotide sequence ID" value="NZ_JAKKDV010000003.1"/>
</dbReference>
<accession>A0ABS9IJJ5</accession>
<dbReference type="CDD" id="cd02440">
    <property type="entry name" value="AdoMet_MTases"/>
    <property type="match status" value="1"/>
</dbReference>
<dbReference type="InterPro" id="IPR029063">
    <property type="entry name" value="SAM-dependent_MTases_sf"/>
</dbReference>
<dbReference type="Gene3D" id="3.40.50.150">
    <property type="entry name" value="Vaccinia Virus protein VP39"/>
    <property type="match status" value="1"/>
</dbReference>
<keyword evidence="2" id="KW-0808">Transferase</keyword>
<sequence>MKTVLKSITKKLFYTAPKAMQKKHLVFTDEQVNNLKDSLEKNYLDRGDTKSKLSKEEYNKAVNGQLFERLHYNRNRIAPWLHSIKNLKGVKILEIGCGTGISTQALSEQGAIVTGVDVDAGALAVAKDRLKIAGFDNTKLHLLNADEIQENFKKETFDFIIYYAVLEHMTIKERLDSLRQAWEMLPKDGYLAVIETPNRLWYFDSHTAAMPFYDWLPDELAFYYSKFSKRKNFQDTHKKDLNDENLVNFSRWGRGASYHEFELAIAPLGDLNVVSSLMKFEKTTFMKTGLKGLRYIKFLKSLNKKLHSGFCYPYLDIVIKK</sequence>
<comment type="caution">
    <text evidence="2">The sequence shown here is derived from an EMBL/GenBank/DDBJ whole genome shotgun (WGS) entry which is preliminary data.</text>
</comment>
<evidence type="ECO:0000313" key="3">
    <source>
        <dbReference type="Proteomes" id="UP001200022"/>
    </source>
</evidence>
<evidence type="ECO:0000313" key="2">
    <source>
        <dbReference type="EMBL" id="MCF7560773.1"/>
    </source>
</evidence>
<dbReference type="InterPro" id="IPR013216">
    <property type="entry name" value="Methyltransf_11"/>
</dbReference>
<protein>
    <submittedName>
        <fullName evidence="2">Class I SAM-dependent methyltransferase</fullName>
    </submittedName>
</protein>
<dbReference type="GO" id="GO:0032259">
    <property type="term" value="P:methylation"/>
    <property type="evidence" value="ECO:0007669"/>
    <property type="project" value="UniProtKB-KW"/>
</dbReference>
<dbReference type="SUPFAM" id="SSF53335">
    <property type="entry name" value="S-adenosyl-L-methionine-dependent methyltransferases"/>
    <property type="match status" value="1"/>
</dbReference>